<dbReference type="STRING" id="1798375.A2773_05055"/>
<feature type="region of interest" description="Disordered" evidence="1">
    <location>
        <begin position="163"/>
        <end position="240"/>
    </location>
</feature>
<accession>A0A1F5ZSW6</accession>
<comment type="caution">
    <text evidence="3">The sequence shown here is derived from an EMBL/GenBank/DDBJ whole genome shotgun (WGS) entry which is preliminary data.</text>
</comment>
<dbReference type="Proteomes" id="UP000177383">
    <property type="component" value="Unassembled WGS sequence"/>
</dbReference>
<proteinExistence type="predicted"/>
<keyword evidence="2" id="KW-0812">Transmembrane</keyword>
<protein>
    <recommendedName>
        <fullName evidence="5">Cohesin domain-containing protein</fullName>
    </recommendedName>
</protein>
<organism evidence="3 4">
    <name type="scientific">Candidatus Gottesmanbacteria bacterium RIFCSPHIGHO2_01_FULL_39_10</name>
    <dbReference type="NCBI Taxonomy" id="1798375"/>
    <lineage>
        <taxon>Bacteria</taxon>
        <taxon>Candidatus Gottesmaniibacteriota</taxon>
    </lineage>
</organism>
<feature type="transmembrane region" description="Helical" evidence="2">
    <location>
        <begin position="250"/>
        <end position="271"/>
    </location>
</feature>
<evidence type="ECO:0000313" key="3">
    <source>
        <dbReference type="EMBL" id="OGG15222.1"/>
    </source>
</evidence>
<evidence type="ECO:0000313" key="4">
    <source>
        <dbReference type="Proteomes" id="UP000177383"/>
    </source>
</evidence>
<evidence type="ECO:0000256" key="2">
    <source>
        <dbReference type="SAM" id="Phobius"/>
    </source>
</evidence>
<sequence length="282" mass="30177">MALAIIFVKFKLDIKIIVIISLIFLLKTPVFAASVEISSVPGTIEKDQEFDVQINLSGAAANSINYLRGAFFLDSSPTSYFGYTFNHENSWYNGTPSPIDHSKFLQVSINSEGSFSGILKVKADLEDSAFKGAGTYKFKAGRYTASGGSIDWSNAMELFINAPSPTPTNVPTSAPSSTPNPTNTPKPTATSSPTSASTKTPSKSPVTPKVYGESNILGDSNMKVNSDSQNASPTPQDTKLLGENQKSIDLAKILIILGAAMIGGSALWIFIKTKKQRLNLHS</sequence>
<keyword evidence="2" id="KW-1133">Transmembrane helix</keyword>
<evidence type="ECO:0008006" key="5">
    <source>
        <dbReference type="Google" id="ProtNLM"/>
    </source>
</evidence>
<dbReference type="AlphaFoldDB" id="A0A1F5ZSW6"/>
<reference evidence="3 4" key="1">
    <citation type="journal article" date="2016" name="Nat. Commun.">
        <title>Thousands of microbial genomes shed light on interconnected biogeochemical processes in an aquifer system.</title>
        <authorList>
            <person name="Anantharaman K."/>
            <person name="Brown C.T."/>
            <person name="Hug L.A."/>
            <person name="Sharon I."/>
            <person name="Castelle C.J."/>
            <person name="Probst A.J."/>
            <person name="Thomas B.C."/>
            <person name="Singh A."/>
            <person name="Wilkins M.J."/>
            <person name="Karaoz U."/>
            <person name="Brodie E.L."/>
            <person name="Williams K.H."/>
            <person name="Hubbard S.S."/>
            <person name="Banfield J.F."/>
        </authorList>
    </citation>
    <scope>NUCLEOTIDE SEQUENCE [LARGE SCALE GENOMIC DNA]</scope>
</reference>
<name>A0A1F5ZSW6_9BACT</name>
<keyword evidence="2" id="KW-0472">Membrane</keyword>
<feature type="compositionally biased region" description="Low complexity" evidence="1">
    <location>
        <begin position="163"/>
        <end position="210"/>
    </location>
</feature>
<evidence type="ECO:0000256" key="1">
    <source>
        <dbReference type="SAM" id="MobiDB-lite"/>
    </source>
</evidence>
<gene>
    <name evidence="3" type="ORF">A2773_05055</name>
</gene>
<dbReference type="EMBL" id="MFJE01000005">
    <property type="protein sequence ID" value="OGG15222.1"/>
    <property type="molecule type" value="Genomic_DNA"/>
</dbReference>
<feature type="compositionally biased region" description="Polar residues" evidence="1">
    <location>
        <begin position="222"/>
        <end position="237"/>
    </location>
</feature>